<evidence type="ECO:0000313" key="25">
    <source>
        <dbReference type="EnsemblMetazoa" id="XP_022668182"/>
    </source>
</evidence>
<keyword evidence="15" id="KW-0325">Glycoprotein</keyword>
<protein>
    <recommendedName>
        <fullName evidence="24">EF-hand domain-containing protein</fullName>
    </recommendedName>
</protein>
<feature type="binding site" evidence="19">
    <location>
        <position position="640"/>
    </location>
    <ligand>
        <name>Ca(2+)</name>
        <dbReference type="ChEBI" id="CHEBI:29108"/>
        <label>2</label>
    </ligand>
</feature>
<evidence type="ECO:0000256" key="1">
    <source>
        <dbReference type="ARBA" id="ARBA00004138"/>
    </source>
</evidence>
<keyword evidence="18" id="KW-0968">Cytoplasmic vesicle</keyword>
<keyword evidence="13 23" id="KW-0472">Membrane</keyword>
<feature type="binding site" evidence="19">
    <location>
        <position position="642"/>
    </location>
    <ligand>
        <name>Ca(2+)</name>
        <dbReference type="ChEBI" id="CHEBI:29108"/>
        <label>2</label>
    </ligand>
</feature>
<dbReference type="CDD" id="cd00051">
    <property type="entry name" value="EFh"/>
    <property type="match status" value="1"/>
</dbReference>
<keyword evidence="5" id="KW-0813">Transport</keyword>
<feature type="binding site" evidence="19">
    <location>
        <position position="646"/>
    </location>
    <ligand>
        <name>Ca(2+)</name>
        <dbReference type="ChEBI" id="CHEBI:29108"/>
        <label>2</label>
    </ligand>
</feature>
<dbReference type="PROSITE" id="PS00018">
    <property type="entry name" value="EF_HAND_1"/>
    <property type="match status" value="2"/>
</dbReference>
<dbReference type="PANTHER" id="PTHR10877:SF183">
    <property type="entry name" value="AT14535P-RELATED"/>
    <property type="match status" value="1"/>
</dbReference>
<dbReference type="InterPro" id="IPR002048">
    <property type="entry name" value="EF_hand_dom"/>
</dbReference>
<keyword evidence="9 19" id="KW-0106">Calcium</keyword>
<keyword evidence="7 19" id="KW-0107">Calcium channel</keyword>
<keyword evidence="6" id="KW-1003">Cell membrane</keyword>
<evidence type="ECO:0000256" key="17">
    <source>
        <dbReference type="ARBA" id="ARBA00023303"/>
    </source>
</evidence>
<evidence type="ECO:0000313" key="26">
    <source>
        <dbReference type="Proteomes" id="UP000594260"/>
    </source>
</evidence>
<dbReference type="Gene3D" id="1.10.287.70">
    <property type="match status" value="1"/>
</dbReference>
<evidence type="ECO:0000256" key="23">
    <source>
        <dbReference type="SAM" id="Phobius"/>
    </source>
</evidence>
<keyword evidence="10 23" id="KW-1133">Transmembrane helix</keyword>
<dbReference type="GO" id="GO:0005509">
    <property type="term" value="F:calcium ion binding"/>
    <property type="evidence" value="ECO:0007669"/>
    <property type="project" value="InterPro"/>
</dbReference>
<feature type="domain" description="EF-hand" evidence="24">
    <location>
        <begin position="593"/>
        <end position="628"/>
    </location>
</feature>
<keyword evidence="19" id="KW-0479">Metal-binding</keyword>
<feature type="domain" description="EF-hand" evidence="24">
    <location>
        <begin position="629"/>
        <end position="662"/>
    </location>
</feature>
<feature type="binding site" evidence="19">
    <location>
        <position position="651"/>
    </location>
    <ligand>
        <name>Ca(2+)</name>
        <dbReference type="ChEBI" id="CHEBI:29108"/>
        <label>2</label>
    </ligand>
</feature>
<feature type="transmembrane region" description="Helical" evidence="23">
    <location>
        <begin position="432"/>
        <end position="451"/>
    </location>
</feature>
<evidence type="ECO:0000256" key="12">
    <source>
        <dbReference type="ARBA" id="ARBA00023065"/>
    </source>
</evidence>
<dbReference type="InterPro" id="IPR046791">
    <property type="entry name" value="Polycystin_dom"/>
</dbReference>
<dbReference type="OMA" id="REWYIRT"/>
<evidence type="ECO:0000256" key="15">
    <source>
        <dbReference type="ARBA" id="ARBA00023180"/>
    </source>
</evidence>
<feature type="disulfide bond" evidence="20">
    <location>
        <begin position="204"/>
        <end position="217"/>
    </location>
</feature>
<dbReference type="GO" id="GO:0005886">
    <property type="term" value="C:plasma membrane"/>
    <property type="evidence" value="ECO:0007669"/>
    <property type="project" value="UniProtKB-SubCell"/>
</dbReference>
<keyword evidence="19" id="KW-0109">Calcium transport</keyword>
<dbReference type="Gene3D" id="1.10.238.10">
    <property type="entry name" value="EF-hand"/>
    <property type="match status" value="1"/>
</dbReference>
<feature type="coiled-coil region" evidence="21">
    <location>
        <begin position="710"/>
        <end position="770"/>
    </location>
</feature>
<dbReference type="Gene3D" id="1.20.5.340">
    <property type="match status" value="1"/>
</dbReference>
<dbReference type="PRINTS" id="PR01433">
    <property type="entry name" value="POLYCYSTIN2"/>
</dbReference>
<evidence type="ECO:0000256" key="20">
    <source>
        <dbReference type="PIRSR" id="PIRSR603915-2"/>
    </source>
</evidence>
<evidence type="ECO:0000256" key="9">
    <source>
        <dbReference type="ARBA" id="ARBA00022837"/>
    </source>
</evidence>
<evidence type="ECO:0000256" key="8">
    <source>
        <dbReference type="ARBA" id="ARBA00022692"/>
    </source>
</evidence>
<evidence type="ECO:0000256" key="14">
    <source>
        <dbReference type="ARBA" id="ARBA00023157"/>
    </source>
</evidence>
<dbReference type="SMART" id="SM00054">
    <property type="entry name" value="EFh"/>
    <property type="match status" value="2"/>
</dbReference>
<keyword evidence="14" id="KW-1015">Disulfide bond</keyword>
<evidence type="ECO:0000256" key="7">
    <source>
        <dbReference type="ARBA" id="ARBA00022673"/>
    </source>
</evidence>
<organism evidence="25 26">
    <name type="scientific">Varroa destructor</name>
    <name type="common">Honeybee mite</name>
    <dbReference type="NCBI Taxonomy" id="109461"/>
    <lineage>
        <taxon>Eukaryota</taxon>
        <taxon>Metazoa</taxon>
        <taxon>Ecdysozoa</taxon>
        <taxon>Arthropoda</taxon>
        <taxon>Chelicerata</taxon>
        <taxon>Arachnida</taxon>
        <taxon>Acari</taxon>
        <taxon>Parasitiformes</taxon>
        <taxon>Mesostigmata</taxon>
        <taxon>Gamasina</taxon>
        <taxon>Dermanyssoidea</taxon>
        <taxon>Varroidae</taxon>
        <taxon>Varroa</taxon>
    </lineage>
</organism>
<dbReference type="OrthoDB" id="444119at2759"/>
<feature type="transmembrane region" description="Helical" evidence="23">
    <location>
        <begin position="535"/>
        <end position="554"/>
    </location>
</feature>
<dbReference type="GO" id="GO:0031410">
    <property type="term" value="C:cytoplasmic vesicle"/>
    <property type="evidence" value="ECO:0007669"/>
    <property type="project" value="UniProtKB-SubCell"/>
</dbReference>
<keyword evidence="16" id="KW-0966">Cell projection</keyword>
<feature type="region of interest" description="Disordered" evidence="22">
    <location>
        <begin position="1"/>
        <end position="44"/>
    </location>
</feature>
<dbReference type="Proteomes" id="UP000594260">
    <property type="component" value="Unplaced"/>
</dbReference>
<evidence type="ECO:0000256" key="16">
    <source>
        <dbReference type="ARBA" id="ARBA00023273"/>
    </source>
</evidence>
<feature type="transmembrane region" description="Helical" evidence="23">
    <location>
        <begin position="344"/>
        <end position="362"/>
    </location>
</feature>
<feature type="transmembrane region" description="Helical" evidence="23">
    <location>
        <begin position="98"/>
        <end position="116"/>
    </location>
</feature>
<evidence type="ECO:0000256" key="19">
    <source>
        <dbReference type="PIRSR" id="PIRSR603915-1"/>
    </source>
</evidence>
<name>A0A7M7L029_VARDE</name>
<dbReference type="InterPro" id="IPR051223">
    <property type="entry name" value="Polycystin"/>
</dbReference>
<dbReference type="AlphaFoldDB" id="A0A7M7L029"/>
<feature type="transmembrane region" description="Helical" evidence="23">
    <location>
        <begin position="382"/>
        <end position="400"/>
    </location>
</feature>
<dbReference type="EnsemblMetazoa" id="XM_022812447">
    <property type="protein sequence ID" value="XP_022668182"/>
    <property type="gene ID" value="LOC111253273"/>
</dbReference>
<evidence type="ECO:0000256" key="2">
    <source>
        <dbReference type="ARBA" id="ARBA00004541"/>
    </source>
</evidence>
<proteinExistence type="inferred from homology"/>
<keyword evidence="12 19" id="KW-0406">Ion transport</keyword>
<feature type="compositionally biased region" description="Polar residues" evidence="22">
    <location>
        <begin position="23"/>
        <end position="32"/>
    </location>
</feature>
<dbReference type="Pfam" id="PF13499">
    <property type="entry name" value="EF-hand_7"/>
    <property type="match status" value="1"/>
</dbReference>
<dbReference type="InParanoid" id="A0A7M7L029"/>
<dbReference type="FunFam" id="1.10.287.70:FF:000055">
    <property type="entry name" value="Polycystic kidney disease 2-like 1"/>
    <property type="match status" value="1"/>
</dbReference>
<feature type="compositionally biased region" description="Basic and acidic residues" evidence="22">
    <location>
        <begin position="1"/>
        <end position="11"/>
    </location>
</feature>
<keyword evidence="26" id="KW-1185">Reference proteome</keyword>
<evidence type="ECO:0000256" key="5">
    <source>
        <dbReference type="ARBA" id="ARBA00022448"/>
    </source>
</evidence>
<keyword evidence="11 21" id="KW-0175">Coiled coil</keyword>
<dbReference type="InterPro" id="IPR011992">
    <property type="entry name" value="EF-hand-dom_pair"/>
</dbReference>
<dbReference type="Pfam" id="PF08016">
    <property type="entry name" value="PKD_channel"/>
    <property type="match status" value="1"/>
</dbReference>
<dbReference type="InterPro" id="IPR018247">
    <property type="entry name" value="EF_Hand_1_Ca_BS"/>
</dbReference>
<evidence type="ECO:0000256" key="4">
    <source>
        <dbReference type="ARBA" id="ARBA00007200"/>
    </source>
</evidence>
<evidence type="ECO:0000256" key="13">
    <source>
        <dbReference type="ARBA" id="ARBA00023136"/>
    </source>
</evidence>
<accession>A0A7M7L029</accession>
<evidence type="ECO:0000256" key="3">
    <source>
        <dbReference type="ARBA" id="ARBA00004651"/>
    </source>
</evidence>
<feature type="transmembrane region" description="Helical" evidence="23">
    <location>
        <begin position="471"/>
        <end position="492"/>
    </location>
</feature>
<dbReference type="Pfam" id="PF20519">
    <property type="entry name" value="Polycystin_dom"/>
    <property type="match status" value="1"/>
</dbReference>
<keyword evidence="17 19" id="KW-0407">Ion channel</keyword>
<dbReference type="GO" id="GO:0005929">
    <property type="term" value="C:cilium"/>
    <property type="evidence" value="ECO:0007669"/>
    <property type="project" value="UniProtKB-SubCell"/>
</dbReference>
<comment type="subcellular location">
    <subcellularLocation>
        <location evidence="3">Cell membrane</location>
        <topology evidence="3">Multi-pass membrane protein</topology>
    </subcellularLocation>
    <subcellularLocation>
        <location evidence="1">Cell projection</location>
        <location evidence="1">Cilium</location>
    </subcellularLocation>
    <subcellularLocation>
        <location evidence="2">Cytoplasmic vesicle</location>
    </subcellularLocation>
</comment>
<evidence type="ECO:0000259" key="24">
    <source>
        <dbReference type="PROSITE" id="PS50222"/>
    </source>
</evidence>
<comment type="similarity">
    <text evidence="4">Belongs to the polycystin family.</text>
</comment>
<dbReference type="PANTHER" id="PTHR10877">
    <property type="entry name" value="POLYCYSTIN FAMILY MEMBER"/>
    <property type="match status" value="1"/>
</dbReference>
<evidence type="ECO:0000256" key="10">
    <source>
        <dbReference type="ARBA" id="ARBA00022989"/>
    </source>
</evidence>
<dbReference type="GO" id="GO:0005262">
    <property type="term" value="F:calcium channel activity"/>
    <property type="evidence" value="ECO:0007669"/>
    <property type="project" value="UniProtKB-KW"/>
</dbReference>
<evidence type="ECO:0000256" key="11">
    <source>
        <dbReference type="ARBA" id="ARBA00023054"/>
    </source>
</evidence>
<dbReference type="GO" id="GO:0050982">
    <property type="term" value="P:detection of mechanical stimulus"/>
    <property type="evidence" value="ECO:0007669"/>
    <property type="project" value="TreeGrafter"/>
</dbReference>
<dbReference type="RefSeq" id="XP_022668182.1">
    <property type="nucleotide sequence ID" value="XM_022812447.1"/>
</dbReference>
<dbReference type="KEGG" id="vde:111253273"/>
<sequence length="783" mass="90584">MYGGPESDHISYGKPASGIRPITGQQARSAWKNNRPRSKDLEGTLGSGYDEIVDDRSEVFAEPPKGCFKTIRSLWATRQMVADTSDKDWLVKTTLRELFIYICFLCILCILTFGMMSPTMYYQTKVLNDLFLDSSFKDNSGSLRGSTNLDNFWQFVDDVLINSLYWDTWYNNQSLVRDDKNILYENRMLGSPRFRQLRVRNNSCNVHSNFKKVISQCYDNYSPFFEDTEPYGLMNGSAWTYHKEKELDGYDHWGLLYRYSGAGYYSDIGTTKEQALASILELKDNLWINRGTRVVFIDFTVYNANVNLFCVVKLVFEFPATGGMVPSWSFRTVKLLRYVSTGDYMILGCEFLFLLYIFYYVIEEFLEIKANRTAYFKSIWNILDILVIIISGVCIVFSIYRTIMVNSLLVDLLKKPDEYADFGKLGFYQFQFNNAVAMAVFFAWIKIFKYISFNKTMTQLSSTLSRCSKDVAGFSVMFFIVFFAFAQLGYLLFGTQIKGFSNFINAVFTLLRLILGDFDFEELEQANRVLGPIYFLSYVFFVFFVLLNMFLAIINDTYAEVKVEIAQQKNEFEIVDYFKKGYNNFLTKIGKRDQIVDIQNAMRMADTDNDNKLTFEEVRKSLRGQNYSDTEIEMLFAKYDIDGNRELNEQEVKAMMAHLEGQKNLLDQEIENEQKSIIPDASSGGGGLDGASLEEITVLVKRVDRMEHSIAQIVNKIDAVLRGMEEMENKKKRRRDGMSKILDTISEADIDEKEKRLRMEKLVKEELLRTDSESSLKDPTNNL</sequence>
<dbReference type="PROSITE" id="PS50222">
    <property type="entry name" value="EF_HAND_2"/>
    <property type="match status" value="2"/>
</dbReference>
<evidence type="ECO:0000256" key="6">
    <source>
        <dbReference type="ARBA" id="ARBA00022475"/>
    </source>
</evidence>
<dbReference type="SUPFAM" id="SSF47473">
    <property type="entry name" value="EF-hand"/>
    <property type="match status" value="1"/>
</dbReference>
<evidence type="ECO:0000256" key="22">
    <source>
        <dbReference type="SAM" id="MobiDB-lite"/>
    </source>
</evidence>
<dbReference type="InterPro" id="IPR013122">
    <property type="entry name" value="PKD1_2_channel"/>
</dbReference>
<reference evidence="25" key="1">
    <citation type="submission" date="2021-01" db="UniProtKB">
        <authorList>
            <consortium name="EnsemblMetazoa"/>
        </authorList>
    </citation>
    <scope>IDENTIFICATION</scope>
</reference>
<evidence type="ECO:0000256" key="21">
    <source>
        <dbReference type="SAM" id="Coils"/>
    </source>
</evidence>
<evidence type="ECO:0000256" key="18">
    <source>
        <dbReference type="ARBA" id="ARBA00023329"/>
    </source>
</evidence>
<keyword evidence="8 23" id="KW-0812">Transmembrane</keyword>
<dbReference type="GeneID" id="111253273"/>
<dbReference type="InterPro" id="IPR003915">
    <property type="entry name" value="PKD_2"/>
</dbReference>